<organism evidence="2 3">
    <name type="scientific">Trichomonas vaginalis (strain ATCC PRA-98 / G3)</name>
    <dbReference type="NCBI Taxonomy" id="412133"/>
    <lineage>
        <taxon>Eukaryota</taxon>
        <taxon>Metamonada</taxon>
        <taxon>Parabasalia</taxon>
        <taxon>Trichomonadida</taxon>
        <taxon>Trichomonadidae</taxon>
        <taxon>Trichomonas</taxon>
    </lineage>
</organism>
<reference evidence="2" key="1">
    <citation type="submission" date="2006-10" db="EMBL/GenBank/DDBJ databases">
        <authorList>
            <person name="Amadeo P."/>
            <person name="Zhao Q."/>
            <person name="Wortman J."/>
            <person name="Fraser-Liggett C."/>
            <person name="Carlton J."/>
        </authorList>
    </citation>
    <scope>NUCLEOTIDE SEQUENCE</scope>
    <source>
        <strain evidence="2">G3</strain>
    </source>
</reference>
<reference evidence="2" key="2">
    <citation type="journal article" date="2007" name="Science">
        <title>Draft genome sequence of the sexually transmitted pathogen Trichomonas vaginalis.</title>
        <authorList>
            <person name="Carlton J.M."/>
            <person name="Hirt R.P."/>
            <person name="Silva J.C."/>
            <person name="Delcher A.L."/>
            <person name="Schatz M."/>
            <person name="Zhao Q."/>
            <person name="Wortman J.R."/>
            <person name="Bidwell S.L."/>
            <person name="Alsmark U.C.M."/>
            <person name="Besteiro S."/>
            <person name="Sicheritz-Ponten T."/>
            <person name="Noel C.J."/>
            <person name="Dacks J.B."/>
            <person name="Foster P.G."/>
            <person name="Simillion C."/>
            <person name="Van de Peer Y."/>
            <person name="Miranda-Saavedra D."/>
            <person name="Barton G.J."/>
            <person name="Westrop G.D."/>
            <person name="Mueller S."/>
            <person name="Dessi D."/>
            <person name="Fiori P.L."/>
            <person name="Ren Q."/>
            <person name="Paulsen I."/>
            <person name="Zhang H."/>
            <person name="Bastida-Corcuera F.D."/>
            <person name="Simoes-Barbosa A."/>
            <person name="Brown M.T."/>
            <person name="Hayes R.D."/>
            <person name="Mukherjee M."/>
            <person name="Okumura C.Y."/>
            <person name="Schneider R."/>
            <person name="Smith A.J."/>
            <person name="Vanacova S."/>
            <person name="Villalvazo M."/>
            <person name="Haas B.J."/>
            <person name="Pertea M."/>
            <person name="Feldblyum T.V."/>
            <person name="Utterback T.R."/>
            <person name="Shu C.L."/>
            <person name="Osoegawa K."/>
            <person name="de Jong P.J."/>
            <person name="Hrdy I."/>
            <person name="Horvathova L."/>
            <person name="Zubacova Z."/>
            <person name="Dolezal P."/>
            <person name="Malik S.B."/>
            <person name="Logsdon J.M. Jr."/>
            <person name="Henze K."/>
            <person name="Gupta A."/>
            <person name="Wang C.C."/>
            <person name="Dunne R.L."/>
            <person name="Upcroft J.A."/>
            <person name="Upcroft P."/>
            <person name="White O."/>
            <person name="Salzberg S.L."/>
            <person name="Tang P."/>
            <person name="Chiu C.-H."/>
            <person name="Lee Y.-S."/>
            <person name="Embley T.M."/>
            <person name="Coombs G.H."/>
            <person name="Mottram J.C."/>
            <person name="Tachezy J."/>
            <person name="Fraser-Liggett C.M."/>
            <person name="Johnson P.J."/>
        </authorList>
    </citation>
    <scope>NUCLEOTIDE SEQUENCE [LARGE SCALE GENOMIC DNA]</scope>
    <source>
        <strain evidence="2">G3</strain>
    </source>
</reference>
<gene>
    <name evidence="2" type="ORF">TVAG_391420</name>
</gene>
<feature type="compositionally biased region" description="Basic and acidic residues" evidence="1">
    <location>
        <begin position="518"/>
        <end position="531"/>
    </location>
</feature>
<protein>
    <submittedName>
        <fullName evidence="2">Uncharacterized protein</fullName>
    </submittedName>
</protein>
<dbReference type="InterPro" id="IPR032675">
    <property type="entry name" value="LRR_dom_sf"/>
</dbReference>
<keyword evidence="3" id="KW-1185">Reference proteome</keyword>
<name>A2DFQ5_TRIV3</name>
<feature type="compositionally biased region" description="Basic and acidic residues" evidence="1">
    <location>
        <begin position="475"/>
        <end position="511"/>
    </location>
</feature>
<evidence type="ECO:0000256" key="1">
    <source>
        <dbReference type="SAM" id="MobiDB-lite"/>
    </source>
</evidence>
<dbReference type="SUPFAM" id="SSF52058">
    <property type="entry name" value="L domain-like"/>
    <property type="match status" value="1"/>
</dbReference>
<dbReference type="Gene3D" id="3.80.10.10">
    <property type="entry name" value="Ribonuclease Inhibitor"/>
    <property type="match status" value="1"/>
</dbReference>
<feature type="region of interest" description="Disordered" evidence="1">
    <location>
        <begin position="248"/>
        <end position="385"/>
    </location>
</feature>
<evidence type="ECO:0000313" key="2">
    <source>
        <dbReference type="EMBL" id="EAY20758.1"/>
    </source>
</evidence>
<dbReference type="Proteomes" id="UP000001542">
    <property type="component" value="Unassembled WGS sequence"/>
</dbReference>
<feature type="compositionally biased region" description="Basic and acidic residues" evidence="1">
    <location>
        <begin position="615"/>
        <end position="650"/>
    </location>
</feature>
<dbReference type="InParanoid" id="A2DFQ5"/>
<accession>A2DFQ5</accession>
<dbReference type="VEuPathDB" id="TrichDB:TVAG_391420"/>
<feature type="region of interest" description="Disordered" evidence="1">
    <location>
        <begin position="198"/>
        <end position="230"/>
    </location>
</feature>
<dbReference type="SMR" id="A2DFQ5"/>
<feature type="region of interest" description="Disordered" evidence="1">
    <location>
        <begin position="553"/>
        <end position="661"/>
    </location>
</feature>
<evidence type="ECO:0000313" key="3">
    <source>
        <dbReference type="Proteomes" id="UP000001542"/>
    </source>
</evidence>
<dbReference type="VEuPathDB" id="TrichDB:TVAGG3_0323320"/>
<feature type="compositionally biased region" description="Acidic residues" evidence="1">
    <location>
        <begin position="568"/>
        <end position="599"/>
    </location>
</feature>
<dbReference type="EMBL" id="DS113195">
    <property type="protein sequence ID" value="EAY20758.1"/>
    <property type="molecule type" value="Genomic_DNA"/>
</dbReference>
<sequence>MRGGSWRISGKIPNPLHTFQASKLSYENKKLHKIPEIPNDDFTMLVLASNPLKTFNGLNSYENLHELSVNKTKIETFEGAVEIPHLQKFTCYQAPLEKINYLRIMAIIAFGKSLIVVNNVPIPEKERQFADQYADTIRTYIQSGFVITSMNPLRIHNPKTKERKTFYKEKGAENESFSPDRIALQVPLKKFSFGSPKAFSARGKSTRTSDTTDPASDLGSPGITKAESASQVKLDNSEYIKKAQVQFEKESLEKKPRKSSGAEEGDVKTRDLPFSTEITSLTEDKEILVVTDDEDKKDTEDHSGSAPSSGRKRRGSINLVTAPVLKLDSDDDDDDPHMVRRRLGLPEDHNNNKENNNSTDKQAQRKSSIAPQTTVNTSAKEEEDEYEYYYEEDLNEILTQTAYSEAMNIVPPIRKVTKAGSKEEGIRLEKDLEISTSLDSLIPPHRVTKDNSDEESRELVNSFLVTSNVNEEDDQRIKVENEESKEETTPKEDSKLANEEIEKPKEEIPKVEEEEEKVEEKKEVEEEKTKSIDINSTEARKSLELCIHIPKLIGEATVEETPKKDELEPVPEEDEDEEGLPIIDDASDEDNNILMDEEPEPVKKPEPTPEPAPEPAKEEEMAPEKEEEKIVEEKPKEEEKPAEKGAKEGDKDDDFDLNGGKKIDIFKVERPERKKADFKLPEWKREKIHFEKTPEIDSDALLFF</sequence>
<proteinExistence type="predicted"/>
<feature type="region of interest" description="Disordered" evidence="1">
    <location>
        <begin position="435"/>
        <end position="541"/>
    </location>
</feature>
<dbReference type="RefSeq" id="XP_001581744.1">
    <property type="nucleotide sequence ID" value="XM_001581694.1"/>
</dbReference>
<dbReference type="OrthoDB" id="1517790at2759"/>
<dbReference type="AlphaFoldDB" id="A2DFQ5"/>
<feature type="compositionally biased region" description="Basic and acidic residues" evidence="1">
    <location>
        <begin position="294"/>
        <end position="303"/>
    </location>
</feature>
<dbReference type="KEGG" id="tva:5466302"/>
<feature type="compositionally biased region" description="Polar residues" evidence="1">
    <location>
        <begin position="358"/>
        <end position="378"/>
    </location>
</feature>